<evidence type="ECO:0000256" key="5">
    <source>
        <dbReference type="ARBA" id="ARBA00022840"/>
    </source>
</evidence>
<keyword evidence="4" id="KW-0547">Nucleotide-binding</keyword>
<dbReference type="Pfam" id="PF22919">
    <property type="entry name" value="ATP-synt_VA_C"/>
    <property type="match status" value="1"/>
</dbReference>
<keyword evidence="5" id="KW-0067">ATP-binding</keyword>
<feature type="domain" description="Rhodanese" evidence="9">
    <location>
        <begin position="294"/>
        <end position="324"/>
    </location>
</feature>
<comment type="similarity">
    <text evidence="1">Belongs to the ATPase alpha/beta chains family.</text>
</comment>
<dbReference type="NCBIfam" id="NF003220">
    <property type="entry name" value="PRK04192.1"/>
    <property type="match status" value="1"/>
</dbReference>
<evidence type="ECO:0000256" key="1">
    <source>
        <dbReference type="ARBA" id="ARBA00008936"/>
    </source>
</evidence>
<dbReference type="GO" id="GO:0046961">
    <property type="term" value="F:proton-transporting ATPase activity, rotational mechanism"/>
    <property type="evidence" value="ECO:0007669"/>
    <property type="project" value="InterPro"/>
</dbReference>
<dbReference type="FunFam" id="2.40.50.100:FF:000008">
    <property type="entry name" value="V-type proton ATPase catalytic subunit A"/>
    <property type="match status" value="1"/>
</dbReference>
<reference evidence="10" key="1">
    <citation type="journal article" date="2020" name="J. Eukaryot. Microbiol.">
        <title>De novo Sequencing, Assembly and Annotation of the Transcriptome for the Free-Living Testate Amoeba Arcella intermedia.</title>
        <authorList>
            <person name="Ribeiro G.M."/>
            <person name="Porfirio-Sousa A.L."/>
            <person name="Maurer-Alcala X.X."/>
            <person name="Katz L.A."/>
            <person name="Lahr D.J.G."/>
        </authorList>
    </citation>
    <scope>NUCLEOTIDE SEQUENCE</scope>
</reference>
<evidence type="ECO:0000256" key="3">
    <source>
        <dbReference type="ARBA" id="ARBA00022448"/>
    </source>
</evidence>
<evidence type="ECO:0000313" key="10">
    <source>
        <dbReference type="EMBL" id="NDV30415.1"/>
    </source>
</evidence>
<evidence type="ECO:0000259" key="9">
    <source>
        <dbReference type="PROSITE" id="PS50206"/>
    </source>
</evidence>
<dbReference type="InterPro" id="IPR027417">
    <property type="entry name" value="P-loop_NTPase"/>
</dbReference>
<keyword evidence="7" id="KW-0406">Ion transport</keyword>
<evidence type="ECO:0000256" key="2">
    <source>
        <dbReference type="ARBA" id="ARBA00012473"/>
    </source>
</evidence>
<dbReference type="Pfam" id="PF16886">
    <property type="entry name" value="ATP-synt_ab_Xtn"/>
    <property type="match status" value="1"/>
</dbReference>
<evidence type="ECO:0000256" key="4">
    <source>
        <dbReference type="ARBA" id="ARBA00022741"/>
    </source>
</evidence>
<dbReference type="PANTHER" id="PTHR43607">
    <property type="entry name" value="V-TYPE PROTON ATPASE CATALYTIC SUBUNIT A"/>
    <property type="match status" value="1"/>
</dbReference>
<evidence type="ECO:0000256" key="7">
    <source>
        <dbReference type="ARBA" id="ARBA00023065"/>
    </source>
</evidence>
<dbReference type="AlphaFoldDB" id="A0A6B2L0L8"/>
<evidence type="ECO:0000256" key="8">
    <source>
        <dbReference type="ARBA" id="ARBA00048383"/>
    </source>
</evidence>
<dbReference type="InterPro" id="IPR031686">
    <property type="entry name" value="ATP-synth_a_Xtn"/>
</dbReference>
<name>A0A6B2L0L8_9EUKA</name>
<dbReference type="Pfam" id="PF00006">
    <property type="entry name" value="ATP-synt_ab"/>
    <property type="match status" value="1"/>
</dbReference>
<dbReference type="GO" id="GO:0046034">
    <property type="term" value="P:ATP metabolic process"/>
    <property type="evidence" value="ECO:0007669"/>
    <property type="project" value="InterPro"/>
</dbReference>
<dbReference type="Gene3D" id="3.40.50.300">
    <property type="entry name" value="P-loop containing nucleotide triphosphate hydrolases"/>
    <property type="match status" value="1"/>
</dbReference>
<dbReference type="InterPro" id="IPR001763">
    <property type="entry name" value="Rhodanese-like_dom"/>
</dbReference>
<dbReference type="Pfam" id="PF02874">
    <property type="entry name" value="ATP-synt_ab_N"/>
    <property type="match status" value="1"/>
</dbReference>
<evidence type="ECO:0000256" key="6">
    <source>
        <dbReference type="ARBA" id="ARBA00022967"/>
    </source>
</evidence>
<dbReference type="PROSITE" id="PS50206">
    <property type="entry name" value="RHODANESE_3"/>
    <property type="match status" value="1"/>
</dbReference>
<dbReference type="EC" id="7.1.2.2" evidence="2"/>
<dbReference type="Gene3D" id="2.30.30.650">
    <property type="match status" value="1"/>
</dbReference>
<dbReference type="GO" id="GO:0005524">
    <property type="term" value="F:ATP binding"/>
    <property type="evidence" value="ECO:0007669"/>
    <property type="project" value="UniProtKB-KW"/>
</dbReference>
<dbReference type="SUPFAM" id="SSF52540">
    <property type="entry name" value="P-loop containing nucleoside triphosphate hydrolases"/>
    <property type="match status" value="1"/>
</dbReference>
<dbReference type="SUPFAM" id="SSF47917">
    <property type="entry name" value="C-terminal domain of alpha and beta subunits of F1 ATP synthase"/>
    <property type="match status" value="1"/>
</dbReference>
<comment type="catalytic activity">
    <reaction evidence="8">
        <text>ATP + H2O + 4 H(+)(in) = ADP + phosphate + 5 H(+)(out)</text>
        <dbReference type="Rhea" id="RHEA:57720"/>
        <dbReference type="ChEBI" id="CHEBI:15377"/>
        <dbReference type="ChEBI" id="CHEBI:15378"/>
        <dbReference type="ChEBI" id="CHEBI:30616"/>
        <dbReference type="ChEBI" id="CHEBI:43474"/>
        <dbReference type="ChEBI" id="CHEBI:456216"/>
        <dbReference type="EC" id="7.1.2.2"/>
    </reaction>
</comment>
<dbReference type="Gene3D" id="1.10.1140.10">
    <property type="entry name" value="Bovine Mitochondrial F1-atpase, Atp Synthase Beta Chain, Chain D, domain 3"/>
    <property type="match status" value="1"/>
</dbReference>
<dbReference type="InterPro" id="IPR055190">
    <property type="entry name" value="ATP-synt_VA_C"/>
</dbReference>
<dbReference type="InterPro" id="IPR024034">
    <property type="entry name" value="ATPase_F1/V1_b/a_C"/>
</dbReference>
<dbReference type="CDD" id="cd18111">
    <property type="entry name" value="ATP-synt_V_A-type_alpha_C"/>
    <property type="match status" value="1"/>
</dbReference>
<protein>
    <recommendedName>
        <fullName evidence="2">H(+)-transporting two-sector ATPase</fullName>
        <ecNumber evidence="2">7.1.2.2</ecNumber>
    </recommendedName>
</protein>
<dbReference type="PANTHER" id="PTHR43607:SF1">
    <property type="entry name" value="H(+)-TRANSPORTING TWO-SECTOR ATPASE"/>
    <property type="match status" value="1"/>
</dbReference>
<keyword evidence="6" id="KW-1278">Translocase</keyword>
<dbReference type="EMBL" id="GIBP01001446">
    <property type="protein sequence ID" value="NDV30415.1"/>
    <property type="molecule type" value="Transcribed_RNA"/>
</dbReference>
<dbReference type="InterPro" id="IPR022878">
    <property type="entry name" value="V-ATPase_asu"/>
</dbReference>
<dbReference type="InterPro" id="IPR004100">
    <property type="entry name" value="ATPase_F1/V1/A1_a/bsu_N"/>
</dbReference>
<accession>A0A6B2L0L8</accession>
<dbReference type="Gene3D" id="2.40.50.100">
    <property type="match status" value="1"/>
</dbReference>
<keyword evidence="3" id="KW-0813">Transport</keyword>
<dbReference type="InterPro" id="IPR000194">
    <property type="entry name" value="ATPase_F1/V1/A1_a/bsu_nucl-bd"/>
</dbReference>
<sequence length="574" mass="64856">MFEIVKVGHQKVLGEVIKITGNKVAIQTFESPSGLRVGDPVKSTGEVLCIELGPGLLDHIFDGIQRPLKTIHDKLDLLYIPKGISISSLDRDKEWDFQPHILKVGDEVTGGDIYGTVQETKLVHHKLMVPPNAMGRINYIAPPGNYHVNDVVLELEFGEKKTEYTMVQLWAVRKPRPVAERIPPTRPLFTQLRALDSLYPIAQGGTVTIPGAAGCGKNTILYFMSKCSNSDVVVQVGCGERSSEVTEVLLDFPEMVIKNGQENVRLMERTTLFANTSNMAISGRETSIFSGITVAEYYRDQGYNVSLLADSTSRWAEAVREISSRIGETPGDDGYPAYMQSRLASFYNRACRAVCLGGPEREGSVTILGTVSPVGGDFSEPFTAMTMSLANVFWKLDIQLARRKHFPSIDWLNSHSNYIELFEESGYNNAEPQYQDLRRKLMKIFQEEEMLKPSVMVMGKGELKEHQKITLEISALLREGFLQQNVFSLEDSFCPLWKTIWMMKNYVTYHELAQEALKSPFHDPPLDWKTIKSKTSELFNRLYLQKFQNPRNELESLAWFAQFNQDIVKAFDNL</sequence>
<organism evidence="10">
    <name type="scientific">Arcella intermedia</name>
    <dbReference type="NCBI Taxonomy" id="1963864"/>
    <lineage>
        <taxon>Eukaryota</taxon>
        <taxon>Amoebozoa</taxon>
        <taxon>Tubulinea</taxon>
        <taxon>Elardia</taxon>
        <taxon>Arcellinida</taxon>
        <taxon>Sphaerothecina</taxon>
        <taxon>Arcellidae</taxon>
        <taxon>Arcella</taxon>
    </lineage>
</organism>
<dbReference type="CDD" id="cd01134">
    <property type="entry name" value="V_A-ATPase_A"/>
    <property type="match status" value="1"/>
</dbReference>
<proteinExistence type="inferred from homology"/>